<keyword evidence="3" id="KW-1185">Reference proteome</keyword>
<feature type="chain" id="PRO_5046287539" description="Tetratricopeptide repeat protein" evidence="1">
    <location>
        <begin position="20"/>
        <end position="397"/>
    </location>
</feature>
<name>A0ABX9TWP3_9GAMM</name>
<comment type="caution">
    <text evidence="2">The sequence shown here is derived from an EMBL/GenBank/DDBJ whole genome shotgun (WGS) entry which is preliminary data.</text>
</comment>
<dbReference type="Gene3D" id="1.25.40.10">
    <property type="entry name" value="Tetratricopeptide repeat domain"/>
    <property type="match status" value="1"/>
</dbReference>
<dbReference type="EMBL" id="RCHC01000009">
    <property type="protein sequence ID" value="RLL21584.1"/>
    <property type="molecule type" value="Genomic_DNA"/>
</dbReference>
<evidence type="ECO:0008006" key="4">
    <source>
        <dbReference type="Google" id="ProtNLM"/>
    </source>
</evidence>
<dbReference type="SUPFAM" id="SSF48452">
    <property type="entry name" value="TPR-like"/>
    <property type="match status" value="1"/>
</dbReference>
<keyword evidence="1" id="KW-0732">Signal</keyword>
<evidence type="ECO:0000313" key="2">
    <source>
        <dbReference type="EMBL" id="RLL21584.1"/>
    </source>
</evidence>
<evidence type="ECO:0000313" key="3">
    <source>
        <dbReference type="Proteomes" id="UP000280271"/>
    </source>
</evidence>
<proteinExistence type="predicted"/>
<dbReference type="InterPro" id="IPR011990">
    <property type="entry name" value="TPR-like_helical_dom_sf"/>
</dbReference>
<gene>
    <name evidence="2" type="ORF">D9K81_09470</name>
</gene>
<organism evidence="2 3">
    <name type="scientific">Acinetobacter chengduensis</name>
    <dbReference type="NCBI Taxonomy" id="2420890"/>
    <lineage>
        <taxon>Bacteria</taxon>
        <taxon>Pseudomonadati</taxon>
        <taxon>Pseudomonadota</taxon>
        <taxon>Gammaproteobacteria</taxon>
        <taxon>Moraxellales</taxon>
        <taxon>Moraxellaceae</taxon>
        <taxon>Acinetobacter</taxon>
    </lineage>
</organism>
<accession>A0ABX9TWP3</accession>
<sequence length="397" mass="44135">MLWALSVLGLPLTVSIANADTDAQSEVKPGNPIYDLWDKFYKAEKNDPTQAEQILVQLSQKTPQDVRVWKSLTYLQISQKRPDDALKSIAKARELTPKDEELALQQAYLLNGLGRNAEAVKVFKTLQISSNPQTKATADQAILNLQGDSASSHPYFADIYFSPSYEDRFSMGVAPLKVRAGRYFGEGQQGQIYGFASLNKDTKSKGNSNPATLHSNALIYDDNAVIAGVGVNYQPWLKLPIRAYAEVGVSYDLIDRDRSKTRESITAGITGYDEWQFSKLGESANAPNWYADAYGNIATYSREDYSVLSDLRGRSGLNFADHGVKLYGKVHAINDTAQRYYNNLIEAGPGISWKPFQQFPATLSVEQLYGKYVSGTPADTKDSYNNTRIELTIYHGF</sequence>
<dbReference type="Proteomes" id="UP000280271">
    <property type="component" value="Unassembled WGS sequence"/>
</dbReference>
<reference evidence="2 3" key="1">
    <citation type="submission" date="2018-09" db="EMBL/GenBank/DDBJ databases">
        <title>The draft genome of Acinetobacter sp. strains.</title>
        <authorList>
            <person name="Qin J."/>
            <person name="Feng Y."/>
            <person name="Zong Z."/>
        </authorList>
    </citation>
    <scope>NUCLEOTIDE SEQUENCE [LARGE SCALE GENOMIC DNA]</scope>
    <source>
        <strain evidence="2 3">WCHAc060005</strain>
    </source>
</reference>
<feature type="signal peptide" evidence="1">
    <location>
        <begin position="1"/>
        <end position="19"/>
    </location>
</feature>
<evidence type="ECO:0000256" key="1">
    <source>
        <dbReference type="SAM" id="SignalP"/>
    </source>
</evidence>
<protein>
    <recommendedName>
        <fullName evidence="4">Tetratricopeptide repeat protein</fullName>
    </recommendedName>
</protein>